<comment type="caution">
    <text evidence="3">The sequence shown here is derived from an EMBL/GenBank/DDBJ whole genome shotgun (WGS) entry which is preliminary data.</text>
</comment>
<reference evidence="3" key="1">
    <citation type="submission" date="2021-04" db="EMBL/GenBank/DDBJ databases">
        <title>Draft genome of Fusarium avenaceum strain F156N33, isolated from an atmospheric sample in Virginia.</title>
        <authorList>
            <person name="Yang S."/>
            <person name="Vinatzer B.A."/>
            <person name="Coleman J."/>
        </authorList>
    </citation>
    <scope>NUCLEOTIDE SEQUENCE</scope>
    <source>
        <strain evidence="3">F156N33</strain>
    </source>
</reference>
<feature type="compositionally biased region" description="Low complexity" evidence="2">
    <location>
        <begin position="1"/>
        <end position="10"/>
    </location>
</feature>
<protein>
    <submittedName>
        <fullName evidence="3">Uncharacterized protein</fullName>
    </submittedName>
</protein>
<dbReference type="AlphaFoldDB" id="A0A9P7GXE2"/>
<feature type="region of interest" description="Disordered" evidence="2">
    <location>
        <begin position="1"/>
        <end position="43"/>
    </location>
</feature>
<name>A0A9P7GXE2_9HYPO</name>
<feature type="region of interest" description="Disordered" evidence="2">
    <location>
        <begin position="134"/>
        <end position="167"/>
    </location>
</feature>
<feature type="compositionally biased region" description="Gly residues" evidence="2">
    <location>
        <begin position="11"/>
        <end position="27"/>
    </location>
</feature>
<dbReference type="EMBL" id="JAGPUO010000015">
    <property type="protein sequence ID" value="KAG5658013.1"/>
    <property type="molecule type" value="Genomic_DNA"/>
</dbReference>
<proteinExistence type="predicted"/>
<evidence type="ECO:0000313" key="3">
    <source>
        <dbReference type="EMBL" id="KAG5658013.1"/>
    </source>
</evidence>
<feature type="compositionally biased region" description="Polar residues" evidence="2">
    <location>
        <begin position="33"/>
        <end position="43"/>
    </location>
</feature>
<evidence type="ECO:0000256" key="1">
    <source>
        <dbReference type="SAM" id="Coils"/>
    </source>
</evidence>
<accession>A0A9P7GXE2</accession>
<evidence type="ECO:0000256" key="2">
    <source>
        <dbReference type="SAM" id="MobiDB-lite"/>
    </source>
</evidence>
<feature type="coiled-coil region" evidence="1">
    <location>
        <begin position="52"/>
        <end position="79"/>
    </location>
</feature>
<keyword evidence="4" id="KW-1185">Reference proteome</keyword>
<gene>
    <name evidence="3" type="ORF">KAF25_006964</name>
</gene>
<keyword evidence="1" id="KW-0175">Coiled coil</keyword>
<feature type="compositionally biased region" description="Basic and acidic residues" evidence="2">
    <location>
        <begin position="150"/>
        <end position="162"/>
    </location>
</feature>
<sequence length="184" mass="20338">MEGFQPNNGFQQGGFQQGGFQQGGFQQGGFQPTSEKGFSSTSDQVRVQGSDIAALRKAVDVAKARIEEADELIKKLEFLPSTNISALILTNLYGHYQHQPQLPSHEFSTVSFTMASTKTQWKDESVSGFAATAETDKSYNSKPSKNLPVWKKEEKKSDDVSRPRSGSKVVEEYDIVVAEPQIKK</sequence>
<evidence type="ECO:0000313" key="4">
    <source>
        <dbReference type="Proteomes" id="UP000782241"/>
    </source>
</evidence>
<dbReference type="Proteomes" id="UP000782241">
    <property type="component" value="Unassembled WGS sequence"/>
</dbReference>
<organism evidence="3 4">
    <name type="scientific">Fusarium avenaceum</name>
    <dbReference type="NCBI Taxonomy" id="40199"/>
    <lineage>
        <taxon>Eukaryota</taxon>
        <taxon>Fungi</taxon>
        <taxon>Dikarya</taxon>
        <taxon>Ascomycota</taxon>
        <taxon>Pezizomycotina</taxon>
        <taxon>Sordariomycetes</taxon>
        <taxon>Hypocreomycetidae</taxon>
        <taxon>Hypocreales</taxon>
        <taxon>Nectriaceae</taxon>
        <taxon>Fusarium</taxon>
        <taxon>Fusarium tricinctum species complex</taxon>
    </lineage>
</organism>